<gene>
    <name evidence="1" type="ORF">DX130_08860</name>
</gene>
<keyword evidence="2" id="KW-1185">Reference proteome</keyword>
<comment type="caution">
    <text evidence="1">The sequence shown here is derived from an EMBL/GenBank/DDBJ whole genome shotgun (WGS) entry which is preliminary data.</text>
</comment>
<dbReference type="OrthoDB" id="2930633at2"/>
<dbReference type="EMBL" id="QUBQ01000001">
    <property type="protein sequence ID" value="REK77099.1"/>
    <property type="molecule type" value="Genomic_DNA"/>
</dbReference>
<organism evidence="1 2">
    <name type="scientific">Paenibacillus paeoniae</name>
    <dbReference type="NCBI Taxonomy" id="2292705"/>
    <lineage>
        <taxon>Bacteria</taxon>
        <taxon>Bacillati</taxon>
        <taxon>Bacillota</taxon>
        <taxon>Bacilli</taxon>
        <taxon>Bacillales</taxon>
        <taxon>Paenibacillaceae</taxon>
        <taxon>Paenibacillus</taxon>
    </lineage>
</organism>
<protein>
    <submittedName>
        <fullName evidence="1">Uncharacterized protein</fullName>
    </submittedName>
</protein>
<name>A0A371PN53_9BACL</name>
<sequence>MIKYGSDHITELRFTSFDATIERRDDQWVDIVLRPTLDEGTPVPDDLIQFTLYVICTLDGTIVQMIPQDDDCDCEYQLTFSEKEQVRAYMMQPAIQETISGLTPPQ</sequence>
<dbReference type="RefSeq" id="WP_116044480.1">
    <property type="nucleotide sequence ID" value="NZ_QUBQ01000001.1"/>
</dbReference>
<proteinExistence type="predicted"/>
<evidence type="ECO:0000313" key="1">
    <source>
        <dbReference type="EMBL" id="REK77099.1"/>
    </source>
</evidence>
<evidence type="ECO:0000313" key="2">
    <source>
        <dbReference type="Proteomes" id="UP000261905"/>
    </source>
</evidence>
<dbReference type="AlphaFoldDB" id="A0A371PN53"/>
<dbReference type="Proteomes" id="UP000261905">
    <property type="component" value="Unassembled WGS sequence"/>
</dbReference>
<accession>A0A371PN53</accession>
<reference evidence="1 2" key="1">
    <citation type="submission" date="2018-08" db="EMBL/GenBank/DDBJ databases">
        <title>Paenibacillus sp. M4BSY-1, whole genome shotgun sequence.</title>
        <authorList>
            <person name="Tuo L."/>
        </authorList>
    </citation>
    <scope>NUCLEOTIDE SEQUENCE [LARGE SCALE GENOMIC DNA]</scope>
    <source>
        <strain evidence="1 2">M4BSY-1</strain>
    </source>
</reference>